<reference evidence="1" key="1">
    <citation type="submission" date="2021-02" db="EMBL/GenBank/DDBJ databases">
        <authorList>
            <consortium name="DOE Joint Genome Institute"/>
            <person name="Ahrendt S."/>
            <person name="Looney B.P."/>
            <person name="Miyauchi S."/>
            <person name="Morin E."/>
            <person name="Drula E."/>
            <person name="Courty P.E."/>
            <person name="Chicoki N."/>
            <person name="Fauchery L."/>
            <person name="Kohler A."/>
            <person name="Kuo A."/>
            <person name="Labutti K."/>
            <person name="Pangilinan J."/>
            <person name="Lipzen A."/>
            <person name="Riley R."/>
            <person name="Andreopoulos W."/>
            <person name="He G."/>
            <person name="Johnson J."/>
            <person name="Barry K.W."/>
            <person name="Grigoriev I.V."/>
            <person name="Nagy L."/>
            <person name="Hibbett D."/>
            <person name="Henrissat B."/>
            <person name="Matheny P.B."/>
            <person name="Labbe J."/>
            <person name="Martin F."/>
        </authorList>
    </citation>
    <scope>NUCLEOTIDE SEQUENCE</scope>
    <source>
        <strain evidence="1">FP105234-sp</strain>
    </source>
</reference>
<gene>
    <name evidence="1" type="ORF">FA95DRAFT_1556561</name>
</gene>
<protein>
    <submittedName>
        <fullName evidence="1">Uncharacterized protein</fullName>
    </submittedName>
</protein>
<accession>A0ACB8S0P5</accession>
<evidence type="ECO:0000313" key="2">
    <source>
        <dbReference type="Proteomes" id="UP000814033"/>
    </source>
</evidence>
<comment type="caution">
    <text evidence="1">The sequence shown here is derived from an EMBL/GenBank/DDBJ whole genome shotgun (WGS) entry which is preliminary data.</text>
</comment>
<name>A0ACB8S0P5_9AGAM</name>
<proteinExistence type="predicted"/>
<dbReference type="Proteomes" id="UP000814033">
    <property type="component" value="Unassembled WGS sequence"/>
</dbReference>
<organism evidence="1 2">
    <name type="scientific">Auriscalpium vulgare</name>
    <dbReference type="NCBI Taxonomy" id="40419"/>
    <lineage>
        <taxon>Eukaryota</taxon>
        <taxon>Fungi</taxon>
        <taxon>Dikarya</taxon>
        <taxon>Basidiomycota</taxon>
        <taxon>Agaricomycotina</taxon>
        <taxon>Agaricomycetes</taxon>
        <taxon>Russulales</taxon>
        <taxon>Auriscalpiaceae</taxon>
        <taxon>Auriscalpium</taxon>
    </lineage>
</organism>
<dbReference type="EMBL" id="MU275870">
    <property type="protein sequence ID" value="KAI0049687.1"/>
    <property type="molecule type" value="Genomic_DNA"/>
</dbReference>
<evidence type="ECO:0000313" key="1">
    <source>
        <dbReference type="EMBL" id="KAI0049687.1"/>
    </source>
</evidence>
<keyword evidence="2" id="KW-1185">Reference proteome</keyword>
<sequence>MQGGHPGGCVGHMCGRRETWSHRWLPSNADICESSRWVSRTTSQNAVGTSIIASNDMAHINLGYGTYRRARHECIYSWRERTLRDSEGQSASKSARYWCRRPASTFAATRLQPDRSEDDTRAALGQPEQAPPDAGTRAHESRCIACMRAGKEPEPTLTAAAGLYE</sequence>
<reference evidence="1" key="2">
    <citation type="journal article" date="2022" name="New Phytol.">
        <title>Evolutionary transition to the ectomycorrhizal habit in the genomes of a hyperdiverse lineage of mushroom-forming fungi.</title>
        <authorList>
            <person name="Looney B."/>
            <person name="Miyauchi S."/>
            <person name="Morin E."/>
            <person name="Drula E."/>
            <person name="Courty P.E."/>
            <person name="Kohler A."/>
            <person name="Kuo A."/>
            <person name="LaButti K."/>
            <person name="Pangilinan J."/>
            <person name="Lipzen A."/>
            <person name="Riley R."/>
            <person name="Andreopoulos W."/>
            <person name="He G."/>
            <person name="Johnson J."/>
            <person name="Nolan M."/>
            <person name="Tritt A."/>
            <person name="Barry K.W."/>
            <person name="Grigoriev I.V."/>
            <person name="Nagy L.G."/>
            <person name="Hibbett D."/>
            <person name="Henrissat B."/>
            <person name="Matheny P.B."/>
            <person name="Labbe J."/>
            <person name="Martin F.M."/>
        </authorList>
    </citation>
    <scope>NUCLEOTIDE SEQUENCE</scope>
    <source>
        <strain evidence="1">FP105234-sp</strain>
    </source>
</reference>